<dbReference type="Gene3D" id="3.30.70.3550">
    <property type="entry name" value="Leucyl/phenylalanyl-tRNA-protein transferase, N-terminal domain"/>
    <property type="match status" value="1"/>
</dbReference>
<sequence length="234" mass="26366">MTVYLLSDDDVAFPNPALADAEGLLAVGGDLSMERLVNGYANGIFPWYDDDSPILWWSPDPRFVLFPKNLHIPRSLRRVINSRKFTIKIDTAFEQVMRNCATSQRPDEEGTWIVEEMIEAYCALNEAGLAHSIETWRDDELVGGLYGVSLGKVFYGESMFFKESDASKVALVWLARLLVAAGFEMIDCQQVTDNLERFGAVAISRDEFLTRLHGALDAPTIQGQWTFPDEFFPL</sequence>
<dbReference type="GO" id="GO:0008914">
    <property type="term" value="F:leucyl-tRNA--protein transferase activity"/>
    <property type="evidence" value="ECO:0007669"/>
    <property type="project" value="UniProtKB-UniRule"/>
</dbReference>
<dbReference type="InterPro" id="IPR004616">
    <property type="entry name" value="Leu/Phe-tRNA_Trfase"/>
</dbReference>
<evidence type="ECO:0000256" key="5">
    <source>
        <dbReference type="ARBA" id="ARBA00050607"/>
    </source>
</evidence>
<dbReference type="EC" id="2.3.2.6" evidence="10 15"/>
<dbReference type="Pfam" id="PF03588">
    <property type="entry name" value="Leu_Phe_trans"/>
    <property type="match status" value="1"/>
</dbReference>
<dbReference type="FunFam" id="3.40.630.70:FF:000001">
    <property type="entry name" value="Leucyl/phenylalanyl-tRNA--protein transferase"/>
    <property type="match status" value="1"/>
</dbReference>
<evidence type="ECO:0000256" key="13">
    <source>
        <dbReference type="ARBA" id="ARBA00077165"/>
    </source>
</evidence>
<keyword evidence="17" id="KW-1185">Reference proteome</keyword>
<accession>A0A1B7X9J5</accession>
<dbReference type="NCBIfam" id="TIGR00667">
    <property type="entry name" value="aat"/>
    <property type="match status" value="1"/>
</dbReference>
<gene>
    <name evidence="15" type="primary">aat</name>
    <name evidence="16" type="ORF">SP90_14845</name>
</gene>
<evidence type="ECO:0000256" key="10">
    <source>
        <dbReference type="ARBA" id="ARBA00066767"/>
    </source>
</evidence>
<organism evidence="16 17">
    <name type="scientific">Halodesulfovibrio spirochaetisodalis</name>
    <dbReference type="NCBI Taxonomy" id="1560234"/>
    <lineage>
        <taxon>Bacteria</taxon>
        <taxon>Pseudomonadati</taxon>
        <taxon>Thermodesulfobacteriota</taxon>
        <taxon>Desulfovibrionia</taxon>
        <taxon>Desulfovibrionales</taxon>
        <taxon>Desulfovibrionaceae</taxon>
        <taxon>Halodesulfovibrio</taxon>
    </lineage>
</organism>
<dbReference type="SUPFAM" id="SSF55729">
    <property type="entry name" value="Acyl-CoA N-acyltransferases (Nat)"/>
    <property type="match status" value="1"/>
</dbReference>
<keyword evidence="4 15" id="KW-0012">Acyltransferase</keyword>
<dbReference type="InterPro" id="IPR016181">
    <property type="entry name" value="Acyl_CoA_acyltransferase"/>
</dbReference>
<dbReference type="PATRIC" id="fig|1560234.3.peg.2248"/>
<keyword evidence="2 15" id="KW-0963">Cytoplasm</keyword>
<dbReference type="AlphaFoldDB" id="A0A1B7X9J5"/>
<comment type="catalytic activity">
    <reaction evidence="5 15">
        <text>L-phenylalanyl-tRNA(Phe) + an N-terminal L-alpha-aminoacyl-[protein] = an N-terminal L-phenylalanyl-L-alpha-aminoacyl-[protein] + tRNA(Phe)</text>
        <dbReference type="Rhea" id="RHEA:43632"/>
        <dbReference type="Rhea" id="RHEA-COMP:9668"/>
        <dbReference type="Rhea" id="RHEA-COMP:9699"/>
        <dbReference type="Rhea" id="RHEA-COMP:10636"/>
        <dbReference type="Rhea" id="RHEA-COMP:10637"/>
        <dbReference type="ChEBI" id="CHEBI:78442"/>
        <dbReference type="ChEBI" id="CHEBI:78531"/>
        <dbReference type="ChEBI" id="CHEBI:78597"/>
        <dbReference type="ChEBI" id="CHEBI:83561"/>
        <dbReference type="EC" id="2.3.2.6"/>
    </reaction>
</comment>
<keyword evidence="3 15" id="KW-0808">Transferase</keyword>
<comment type="catalytic activity">
    <reaction evidence="6 15">
        <text>N-terminal L-arginyl-[protein] + L-leucyl-tRNA(Leu) = N-terminal L-leucyl-L-arginyl-[protein] + tRNA(Leu) + H(+)</text>
        <dbReference type="Rhea" id="RHEA:50416"/>
        <dbReference type="Rhea" id="RHEA-COMP:9613"/>
        <dbReference type="Rhea" id="RHEA-COMP:9622"/>
        <dbReference type="Rhea" id="RHEA-COMP:12672"/>
        <dbReference type="Rhea" id="RHEA-COMP:12673"/>
        <dbReference type="ChEBI" id="CHEBI:15378"/>
        <dbReference type="ChEBI" id="CHEBI:64719"/>
        <dbReference type="ChEBI" id="CHEBI:78442"/>
        <dbReference type="ChEBI" id="CHEBI:78494"/>
        <dbReference type="ChEBI" id="CHEBI:133044"/>
        <dbReference type="EC" id="2.3.2.6"/>
    </reaction>
</comment>
<comment type="similarity">
    <text evidence="9 15">Belongs to the L/F-transferase family.</text>
</comment>
<comment type="subcellular location">
    <subcellularLocation>
        <location evidence="1 15">Cytoplasm</location>
    </subcellularLocation>
</comment>
<evidence type="ECO:0000256" key="7">
    <source>
        <dbReference type="ARBA" id="ARBA00051538"/>
    </source>
</evidence>
<evidence type="ECO:0000256" key="9">
    <source>
        <dbReference type="ARBA" id="ARBA00061535"/>
    </source>
</evidence>
<dbReference type="STRING" id="1560234.SP90_14845"/>
<evidence type="ECO:0000256" key="3">
    <source>
        <dbReference type="ARBA" id="ARBA00022679"/>
    </source>
</evidence>
<evidence type="ECO:0000256" key="1">
    <source>
        <dbReference type="ARBA" id="ARBA00004496"/>
    </source>
</evidence>
<reference evidence="16 17" key="1">
    <citation type="submission" date="2015-01" db="EMBL/GenBank/DDBJ databases">
        <title>Desulfovibrio sp. JC271 draft genome sequence.</title>
        <authorList>
            <person name="Shivani Y."/>
            <person name="Subhash Y."/>
            <person name="Sasikala C."/>
            <person name="Ramana C.V."/>
        </authorList>
    </citation>
    <scope>NUCLEOTIDE SEQUENCE [LARGE SCALE GENOMIC DNA]</scope>
    <source>
        <strain evidence="16 17">JC271</strain>
    </source>
</reference>
<dbReference type="InterPro" id="IPR042221">
    <property type="entry name" value="Leu/Phe-tRNA_Trfase_N"/>
</dbReference>
<comment type="caution">
    <text evidence="16">The sequence shown here is derived from an EMBL/GenBank/DDBJ whole genome shotgun (WGS) entry which is preliminary data.</text>
</comment>
<evidence type="ECO:0000313" key="16">
    <source>
        <dbReference type="EMBL" id="OBQ46043.1"/>
    </source>
</evidence>
<protein>
    <recommendedName>
        <fullName evidence="11 15">Leucyl/phenylalanyl-tRNA--protein transferase</fullName>
        <ecNumber evidence="10 15">2.3.2.6</ecNumber>
    </recommendedName>
    <alternativeName>
        <fullName evidence="12 15">L/F-transferase</fullName>
    </alternativeName>
    <alternativeName>
        <fullName evidence="13 15">Leucyltransferase</fullName>
    </alternativeName>
    <alternativeName>
        <fullName evidence="14 15">Phenyalanyltransferase</fullName>
    </alternativeName>
</protein>
<evidence type="ECO:0000256" key="15">
    <source>
        <dbReference type="HAMAP-Rule" id="MF_00688"/>
    </source>
</evidence>
<dbReference type="PANTHER" id="PTHR30098">
    <property type="entry name" value="LEUCYL/PHENYLALANYL-TRNA--PROTEIN TRANSFERASE"/>
    <property type="match status" value="1"/>
</dbReference>
<comment type="function">
    <text evidence="8 15">Functions in the N-end rule pathway of protein degradation where it conjugates Leu, Phe and, less efficiently, Met from aminoacyl-tRNAs to the N-termini of proteins containing an N-terminal arginine or lysine.</text>
</comment>
<dbReference type="GO" id="GO:0005737">
    <property type="term" value="C:cytoplasm"/>
    <property type="evidence" value="ECO:0007669"/>
    <property type="project" value="UniProtKB-SubCell"/>
</dbReference>
<evidence type="ECO:0000256" key="2">
    <source>
        <dbReference type="ARBA" id="ARBA00022490"/>
    </source>
</evidence>
<dbReference type="RefSeq" id="WP_066858026.1">
    <property type="nucleotide sequence ID" value="NZ_JXMS01000032.1"/>
</dbReference>
<evidence type="ECO:0000256" key="8">
    <source>
        <dbReference type="ARBA" id="ARBA00054043"/>
    </source>
</evidence>
<dbReference type="Proteomes" id="UP000091979">
    <property type="component" value="Unassembled WGS sequence"/>
</dbReference>
<evidence type="ECO:0000256" key="11">
    <source>
        <dbReference type="ARBA" id="ARBA00074372"/>
    </source>
</evidence>
<evidence type="ECO:0000313" key="17">
    <source>
        <dbReference type="Proteomes" id="UP000091979"/>
    </source>
</evidence>
<proteinExistence type="inferred from homology"/>
<evidence type="ECO:0000256" key="14">
    <source>
        <dbReference type="ARBA" id="ARBA00083640"/>
    </source>
</evidence>
<evidence type="ECO:0000256" key="12">
    <source>
        <dbReference type="ARBA" id="ARBA00077136"/>
    </source>
</evidence>
<dbReference type="Gene3D" id="3.40.630.70">
    <property type="entry name" value="Leucyl/phenylalanyl-tRNA-protein transferase, C-terminal domain"/>
    <property type="match status" value="1"/>
</dbReference>
<dbReference type="HAMAP" id="MF_00688">
    <property type="entry name" value="Leu_Phe_trans"/>
    <property type="match status" value="1"/>
</dbReference>
<dbReference type="OrthoDB" id="9790282at2"/>
<evidence type="ECO:0000256" key="4">
    <source>
        <dbReference type="ARBA" id="ARBA00023315"/>
    </source>
</evidence>
<comment type="catalytic activity">
    <reaction evidence="7 15">
        <text>N-terminal L-lysyl-[protein] + L-leucyl-tRNA(Leu) = N-terminal L-leucyl-L-lysyl-[protein] + tRNA(Leu) + H(+)</text>
        <dbReference type="Rhea" id="RHEA:12340"/>
        <dbReference type="Rhea" id="RHEA-COMP:9613"/>
        <dbReference type="Rhea" id="RHEA-COMP:9622"/>
        <dbReference type="Rhea" id="RHEA-COMP:12670"/>
        <dbReference type="Rhea" id="RHEA-COMP:12671"/>
        <dbReference type="ChEBI" id="CHEBI:15378"/>
        <dbReference type="ChEBI" id="CHEBI:65249"/>
        <dbReference type="ChEBI" id="CHEBI:78442"/>
        <dbReference type="ChEBI" id="CHEBI:78494"/>
        <dbReference type="ChEBI" id="CHEBI:133043"/>
        <dbReference type="EC" id="2.3.2.6"/>
    </reaction>
</comment>
<dbReference type="InterPro" id="IPR042203">
    <property type="entry name" value="Leu/Phe-tRNA_Trfase_C"/>
</dbReference>
<name>A0A1B7X9J5_9BACT</name>
<dbReference type="PANTHER" id="PTHR30098:SF2">
    <property type="entry name" value="LEUCYL_PHENYLALANYL-TRNA--PROTEIN TRANSFERASE"/>
    <property type="match status" value="1"/>
</dbReference>
<dbReference type="FunFam" id="3.30.70.3550:FF:000001">
    <property type="entry name" value="Leucyl/phenylalanyl-tRNA--protein transferase"/>
    <property type="match status" value="1"/>
</dbReference>
<dbReference type="GO" id="GO:0030163">
    <property type="term" value="P:protein catabolic process"/>
    <property type="evidence" value="ECO:0007669"/>
    <property type="project" value="UniProtKB-UniRule"/>
</dbReference>
<evidence type="ECO:0000256" key="6">
    <source>
        <dbReference type="ARBA" id="ARBA00050652"/>
    </source>
</evidence>
<dbReference type="EMBL" id="JXMS01000032">
    <property type="protein sequence ID" value="OBQ46043.1"/>
    <property type="molecule type" value="Genomic_DNA"/>
</dbReference>